<dbReference type="RefSeq" id="XP_014520441.1">
    <property type="nucleotide sequence ID" value="XM_014664955.2"/>
</dbReference>
<keyword evidence="4" id="KW-1185">Reference proteome</keyword>
<dbReference type="FunFam" id="3.30.420.100:FF:000009">
    <property type="entry name" value="uncharacterized protein LOC106777373 isoform X2"/>
    <property type="match status" value="1"/>
</dbReference>
<keyword evidence="3" id="KW-0687">Ribonucleoprotein</keyword>
<evidence type="ECO:0000256" key="1">
    <source>
        <dbReference type="ARBA" id="ARBA00007116"/>
    </source>
</evidence>
<accession>A0A1S3VPY0</accession>
<dbReference type="Proteomes" id="UP000087766">
    <property type="component" value="Chromosome 11"/>
</dbReference>
<reference evidence="5" key="2">
    <citation type="submission" date="2025-08" db="UniProtKB">
        <authorList>
            <consortium name="RefSeq"/>
        </authorList>
    </citation>
    <scope>IDENTIFICATION</scope>
    <source>
        <tissue evidence="5">Leaf</tissue>
    </source>
</reference>
<evidence type="ECO:0000313" key="4">
    <source>
        <dbReference type="Proteomes" id="UP000087766"/>
    </source>
</evidence>
<dbReference type="GO" id="GO:0005840">
    <property type="term" value="C:ribosome"/>
    <property type="evidence" value="ECO:0007669"/>
    <property type="project" value="UniProtKB-KW"/>
</dbReference>
<dbReference type="OrthoDB" id="1932324at2759"/>
<sequence length="389" mass="43747">MAVFTKRRNRRVQRKKVVSLLLRASRTVCTPTVRCFAAASIWLQLVFKVSLFKSLVMLSLLARKSATLYNQHLLSRTFNLCFKTLSTFPTKDVDAASSSASVSPSEYSTSLHLSPIFSDFNHPSTGFDVEVVDHDTWGVSSGVAQAWRGPASRATSFGSQETDEAIDDHVEGELDFEEIDNMRVRGNLFYKLERSSKEFEEYNFDFHRKKSSKKKEEVKKATTTPNLVSKDHKVPRVDELARRKSAVPRVDEINDGLSVNKRQRTPTFNQLTGPYHEPFCLDIFISKASVRACVVHRVTSKVVSVAHSISKDIKFDLGSTKNKTTCAAVGAILAQRALGDDIHDVIYTPRKGERVEGKLQIVLQSIIDNGINVKVKIKQRPKKPFNRIT</sequence>
<dbReference type="AlphaFoldDB" id="A0A1S3VPY0"/>
<dbReference type="GO" id="GO:0006412">
    <property type="term" value="P:translation"/>
    <property type="evidence" value="ECO:0007669"/>
    <property type="project" value="InterPro"/>
</dbReference>
<organism evidence="4 5">
    <name type="scientific">Vigna radiata var. radiata</name>
    <name type="common">Mung bean</name>
    <name type="synonym">Phaseolus aureus</name>
    <dbReference type="NCBI Taxonomy" id="3916"/>
    <lineage>
        <taxon>Eukaryota</taxon>
        <taxon>Viridiplantae</taxon>
        <taxon>Streptophyta</taxon>
        <taxon>Embryophyta</taxon>
        <taxon>Tracheophyta</taxon>
        <taxon>Spermatophyta</taxon>
        <taxon>Magnoliopsida</taxon>
        <taxon>eudicotyledons</taxon>
        <taxon>Gunneridae</taxon>
        <taxon>Pentapetalae</taxon>
        <taxon>rosids</taxon>
        <taxon>fabids</taxon>
        <taxon>Fabales</taxon>
        <taxon>Fabaceae</taxon>
        <taxon>Papilionoideae</taxon>
        <taxon>50 kb inversion clade</taxon>
        <taxon>NPAAA clade</taxon>
        <taxon>indigoferoid/millettioid clade</taxon>
        <taxon>Phaseoleae</taxon>
        <taxon>Vigna</taxon>
    </lineage>
</organism>
<dbReference type="SUPFAM" id="SSF53137">
    <property type="entry name" value="Translational machinery components"/>
    <property type="match status" value="1"/>
</dbReference>
<evidence type="ECO:0000256" key="3">
    <source>
        <dbReference type="ARBA" id="ARBA00023274"/>
    </source>
</evidence>
<dbReference type="GO" id="GO:1990904">
    <property type="term" value="C:ribonucleoprotein complex"/>
    <property type="evidence" value="ECO:0007669"/>
    <property type="project" value="UniProtKB-KW"/>
</dbReference>
<dbReference type="GeneID" id="106777373"/>
<dbReference type="PANTHER" id="PTHR12899:SF7">
    <property type="entry name" value="EXPRESSED PROTEIN"/>
    <property type="match status" value="1"/>
</dbReference>
<keyword evidence="2" id="KW-0689">Ribosomal protein</keyword>
<proteinExistence type="inferred from homology"/>
<reference evidence="4" key="1">
    <citation type="journal article" date="2014" name="Nat. Commun.">
        <title>Genome sequence of mungbean and insights into evolution within Vigna species.</title>
        <authorList>
            <person name="Kang Y.J."/>
            <person name="Kim S.K."/>
            <person name="Kim M.Y."/>
            <person name="Lestari P."/>
            <person name="Kim K.H."/>
            <person name="Ha B.K."/>
            <person name="Jun T.H."/>
            <person name="Hwang W.J."/>
            <person name="Lee T."/>
            <person name="Lee J."/>
            <person name="Shim S."/>
            <person name="Yoon M.Y."/>
            <person name="Jang Y.E."/>
            <person name="Han K.S."/>
            <person name="Taeprayoon P."/>
            <person name="Yoon N."/>
            <person name="Somta P."/>
            <person name="Tanya P."/>
            <person name="Kim K.S."/>
            <person name="Gwag J.G."/>
            <person name="Moon J.K."/>
            <person name="Lee Y.H."/>
            <person name="Park B.S."/>
            <person name="Bombarely A."/>
            <person name="Doyle J.J."/>
            <person name="Jackson S.A."/>
            <person name="Schafleitner R."/>
            <person name="Srinives P."/>
            <person name="Varshney R.K."/>
            <person name="Lee S.H."/>
        </authorList>
    </citation>
    <scope>NUCLEOTIDE SEQUENCE [LARGE SCALE GENOMIC DNA]</scope>
    <source>
        <strain evidence="4">cv. VC1973A</strain>
    </source>
</reference>
<dbReference type="CDD" id="cd00432">
    <property type="entry name" value="Ribosomal_L18_L5e"/>
    <property type="match status" value="1"/>
</dbReference>
<protein>
    <submittedName>
        <fullName evidence="5">Uncharacterized protein LOC106777373 isoform X1</fullName>
    </submittedName>
</protein>
<dbReference type="Gene3D" id="3.30.420.100">
    <property type="match status" value="1"/>
</dbReference>
<dbReference type="KEGG" id="vra:106777373"/>
<dbReference type="STRING" id="3916.A0A1S3VPY0"/>
<gene>
    <name evidence="5" type="primary">LOC106777373</name>
</gene>
<dbReference type="InterPro" id="IPR005484">
    <property type="entry name" value="Ribosomal_uL18_bac/plant/anim"/>
</dbReference>
<name>A0A1S3VPY0_VIGRR</name>
<dbReference type="GO" id="GO:0003735">
    <property type="term" value="F:structural constituent of ribosome"/>
    <property type="evidence" value="ECO:0007669"/>
    <property type="project" value="InterPro"/>
</dbReference>
<dbReference type="PANTHER" id="PTHR12899">
    <property type="entry name" value="39S RIBOSOMAL PROTEIN L18, MITOCHONDRIAL"/>
    <property type="match status" value="1"/>
</dbReference>
<dbReference type="InterPro" id="IPR057268">
    <property type="entry name" value="Ribosomal_L18"/>
</dbReference>
<evidence type="ECO:0000256" key="2">
    <source>
        <dbReference type="ARBA" id="ARBA00022980"/>
    </source>
</evidence>
<comment type="similarity">
    <text evidence="1">Belongs to the universal ribosomal protein uL18 family.</text>
</comment>
<evidence type="ECO:0000313" key="5">
    <source>
        <dbReference type="RefSeq" id="XP_014520441.1"/>
    </source>
</evidence>
<dbReference type="GO" id="GO:0008097">
    <property type="term" value="F:5S rRNA binding"/>
    <property type="evidence" value="ECO:0007669"/>
    <property type="project" value="TreeGrafter"/>
</dbReference>
<dbReference type="Pfam" id="PF00861">
    <property type="entry name" value="Ribosomal_L18p"/>
    <property type="match status" value="1"/>
</dbReference>